<evidence type="ECO:0000256" key="4">
    <source>
        <dbReference type="ARBA" id="ARBA00022692"/>
    </source>
</evidence>
<keyword evidence="3 11" id="KW-0420">Kringle</keyword>
<dbReference type="InterPro" id="IPR038178">
    <property type="entry name" value="Kringle_sf"/>
</dbReference>
<evidence type="ECO:0000256" key="14">
    <source>
        <dbReference type="SAM" id="Phobius"/>
    </source>
</evidence>
<accession>A0A7R8ZNZ0</accession>
<dbReference type="PROSITE" id="PS50070">
    <property type="entry name" value="KRINGLE_2"/>
    <property type="match status" value="1"/>
</dbReference>
<dbReference type="GO" id="GO:0007169">
    <property type="term" value="P:cell surface receptor protein tyrosine kinase signaling pathway"/>
    <property type="evidence" value="ECO:0007669"/>
    <property type="project" value="TreeGrafter"/>
</dbReference>
<protein>
    <submittedName>
        <fullName evidence="15">Uncharacterized protein</fullName>
    </submittedName>
</protein>
<feature type="region of interest" description="Disordered" evidence="13">
    <location>
        <begin position="1134"/>
        <end position="1163"/>
    </location>
</feature>
<dbReference type="PANTHER" id="PTHR24416:SF611">
    <property type="entry name" value="TYROSINE-PROTEIN KINASE TRANSMEMBRANE RECEPTOR ROR"/>
    <property type="match status" value="1"/>
</dbReference>
<dbReference type="Pfam" id="PF01392">
    <property type="entry name" value="Fz"/>
    <property type="match status" value="1"/>
</dbReference>
<feature type="binding site" evidence="12">
    <location>
        <position position="855"/>
    </location>
    <ligand>
        <name>ATP</name>
        <dbReference type="ChEBI" id="CHEBI:30616"/>
    </ligand>
</feature>
<dbReference type="InterPro" id="IPR000001">
    <property type="entry name" value="Kringle"/>
</dbReference>
<feature type="region of interest" description="Disordered" evidence="13">
    <location>
        <begin position="1008"/>
        <end position="1116"/>
    </location>
</feature>
<keyword evidence="6 12" id="KW-0067">ATP-binding</keyword>
<feature type="compositionally biased region" description="Polar residues" evidence="13">
    <location>
        <begin position="1044"/>
        <end position="1053"/>
    </location>
</feature>
<dbReference type="InterPro" id="IPR011009">
    <property type="entry name" value="Kinase-like_dom_sf"/>
</dbReference>
<organism evidence="15">
    <name type="scientific">Cyprideis torosa</name>
    <dbReference type="NCBI Taxonomy" id="163714"/>
    <lineage>
        <taxon>Eukaryota</taxon>
        <taxon>Metazoa</taxon>
        <taxon>Ecdysozoa</taxon>
        <taxon>Arthropoda</taxon>
        <taxon>Crustacea</taxon>
        <taxon>Oligostraca</taxon>
        <taxon>Ostracoda</taxon>
        <taxon>Podocopa</taxon>
        <taxon>Podocopida</taxon>
        <taxon>Cytherocopina</taxon>
        <taxon>Cytheroidea</taxon>
        <taxon>Cytherideidae</taxon>
        <taxon>Cyprideis</taxon>
    </lineage>
</organism>
<keyword evidence="9" id="KW-1015">Disulfide bond</keyword>
<keyword evidence="8 14" id="KW-0472">Membrane</keyword>
<feature type="region of interest" description="Disordered" evidence="13">
    <location>
        <begin position="279"/>
        <end position="299"/>
    </location>
</feature>
<gene>
    <name evidence="15" type="ORF">CTOB1V02_LOCUS4864</name>
</gene>
<reference evidence="15" key="1">
    <citation type="submission" date="2020-11" db="EMBL/GenBank/DDBJ databases">
        <authorList>
            <person name="Tran Van P."/>
        </authorList>
    </citation>
    <scope>NUCLEOTIDE SEQUENCE</scope>
</reference>
<dbReference type="SUPFAM" id="SSF56112">
    <property type="entry name" value="Protein kinase-like (PK-like)"/>
    <property type="match status" value="2"/>
</dbReference>
<dbReference type="PROSITE" id="PS50038">
    <property type="entry name" value="FZ"/>
    <property type="match status" value="1"/>
</dbReference>
<dbReference type="GO" id="GO:0045202">
    <property type="term" value="C:synapse"/>
    <property type="evidence" value="ECO:0007669"/>
    <property type="project" value="UniProtKB-SubCell"/>
</dbReference>
<evidence type="ECO:0000256" key="9">
    <source>
        <dbReference type="ARBA" id="ARBA00023157"/>
    </source>
</evidence>
<dbReference type="InterPro" id="IPR013806">
    <property type="entry name" value="Kringle-like"/>
</dbReference>
<keyword evidence="2" id="KW-0597">Phosphoprotein</keyword>
<dbReference type="EMBL" id="OB660986">
    <property type="protein sequence ID" value="CAD7226953.1"/>
    <property type="molecule type" value="Genomic_DNA"/>
</dbReference>
<dbReference type="Gene3D" id="1.10.2000.10">
    <property type="entry name" value="Frizzled cysteine-rich domain"/>
    <property type="match status" value="1"/>
</dbReference>
<dbReference type="InterPro" id="IPR018056">
    <property type="entry name" value="Kringle_CS"/>
</dbReference>
<dbReference type="PANTHER" id="PTHR24416">
    <property type="entry name" value="TYROSINE-PROTEIN KINASE RECEPTOR"/>
    <property type="match status" value="1"/>
</dbReference>
<feature type="non-terminal residue" evidence="15">
    <location>
        <position position="1"/>
    </location>
</feature>
<evidence type="ECO:0000256" key="7">
    <source>
        <dbReference type="ARBA" id="ARBA00022989"/>
    </source>
</evidence>
<dbReference type="GO" id="GO:0005886">
    <property type="term" value="C:plasma membrane"/>
    <property type="evidence" value="ECO:0007669"/>
    <property type="project" value="TreeGrafter"/>
</dbReference>
<dbReference type="InterPro" id="IPR050122">
    <property type="entry name" value="RTK"/>
</dbReference>
<feature type="compositionally biased region" description="Low complexity" evidence="13">
    <location>
        <begin position="1009"/>
        <end position="1023"/>
    </location>
</feature>
<dbReference type="PRINTS" id="PR00018">
    <property type="entry name" value="KRINGLE"/>
</dbReference>
<dbReference type="Gene3D" id="1.10.510.10">
    <property type="entry name" value="Transferase(Phosphotransferase) domain 1"/>
    <property type="match status" value="1"/>
</dbReference>
<dbReference type="InterPro" id="IPR020067">
    <property type="entry name" value="Frizzled_dom"/>
</dbReference>
<sequence>HHVGRVAASAIGGIVPDWTSSAKWEELDVVCGGPLLNFELPLSRERAVFVKDVVDIPVPTFLPSPPRSVWPASSDVEEAVVAARVGESPPPSTDMEGHSEKNGEAPKEDNGEFMLSIPVVPEFMLSIPVVPEFMLSIPVVPEFLVFEKRLEEQVDRESGQGVRMRCEAKGNPPPVSKIRWFKNEAPLLDDRGRIVVKHYSTLMVAKCLWQNSVAVHELRRSIAWALLGQQFPHFEPGGGGSGSVGGGSEIAPFYPSLADIQRGGFTFASSGVDLSNVGPGETFTLEDHPQLQSPLSRPSLPSQDIYIRPGGGTPMQSGRWNPQLEPPGLGVERLGRCEPYEGATCVQFLRNTSVFISPGTNQRLVEDKLSSAFTVISNSKDLSDRCSTYAIPSLCFSTFPPCKSPSVPSQPRRICREDCEVLERSICELEFALARRHNLIGKQLNLPDCFDLPPIDSPQARDCLHLGVPQEFKAVVKPDESCYTGNGASYRGKAARTHSGYACRPWGPKSPELPELLGGHNFCRNPEGSERQPWCFSTNPSADREICDLPRCAPSASDSVWLYISIPVLGLLAVLLLVVFLWCYRQRIRHNRKPSGKSVGGSTAINGGGLNSNGKLIVANGAANMEMNALLPNGSSNGGTTVISGGGTSGGYPTPIKQDNGAPLRPLRLPHFPLSSIHFIQELGEGAFGKVYKGEILVSSKELFPLGQSLVAVKTLKPDASVRQGQEFHHEAELLTDLRHPNIVCLIGVSLREDGSPGAMLFEYMSQGDLHEFLITHSPRSDVSLSSDESGGYPTPIKQDNGAPLRPLRLPHFPLSSIHFIQELGEGAFGKVYKGEILVSSKELFPLGQSLVAVKTLKPDASVRQGQEFHHEAELLTDLRHPNIVCLIGVSLREDGSPGAMLFEYMSQSKSLLPVRWMPPESILYGKFTAESDVWAFGVLMWEIWSYGLQPYYGYSNQEVIELVRSRQLLACPEGCPSAVYSLMVECWHELPSRRPTFPEIHSRLRTWSQSGSSCSGGLASSSMGGGTPQHFNHNPAPLHYSHRSLTPSLHSGGSSGGQAGTYTSSTGVSNHHTTARHPPPLSSSPSPYTQPLGASSNGSPHLPHRNPPSYHMYSHIPATSASPVVPQSLVVTQMPGQSQSHSQLFSSGPSNSNTTSLMISNL</sequence>
<dbReference type="Pfam" id="PF00051">
    <property type="entry name" value="Kringle"/>
    <property type="match status" value="1"/>
</dbReference>
<evidence type="ECO:0000256" key="8">
    <source>
        <dbReference type="ARBA" id="ARBA00023136"/>
    </source>
</evidence>
<dbReference type="InterPro" id="IPR000719">
    <property type="entry name" value="Prot_kinase_dom"/>
</dbReference>
<evidence type="ECO:0000256" key="3">
    <source>
        <dbReference type="ARBA" id="ARBA00022572"/>
    </source>
</evidence>
<dbReference type="InterPro" id="IPR017441">
    <property type="entry name" value="Protein_kinase_ATP_BS"/>
</dbReference>
<feature type="compositionally biased region" description="Polar residues" evidence="13">
    <location>
        <begin position="1061"/>
        <end position="1073"/>
    </location>
</feature>
<dbReference type="AlphaFoldDB" id="A0A7R8ZNZ0"/>
<evidence type="ECO:0000256" key="13">
    <source>
        <dbReference type="SAM" id="MobiDB-lite"/>
    </source>
</evidence>
<dbReference type="InterPro" id="IPR036790">
    <property type="entry name" value="Frizzled_dom_sf"/>
</dbReference>
<feature type="region of interest" description="Disordered" evidence="13">
    <location>
        <begin position="86"/>
        <end position="110"/>
    </location>
</feature>
<evidence type="ECO:0000256" key="12">
    <source>
        <dbReference type="PROSITE-ProRule" id="PRU10141"/>
    </source>
</evidence>
<feature type="region of interest" description="Disordered" evidence="13">
    <location>
        <begin position="781"/>
        <end position="802"/>
    </location>
</feature>
<feature type="binding site" evidence="12">
    <location>
        <position position="714"/>
    </location>
    <ligand>
        <name>ATP</name>
        <dbReference type="ChEBI" id="CHEBI:30616"/>
    </ligand>
</feature>
<feature type="compositionally biased region" description="Basic and acidic residues" evidence="13">
    <location>
        <begin position="95"/>
        <end position="110"/>
    </location>
</feature>
<dbReference type="CDD" id="cd07459">
    <property type="entry name" value="CRD_TK_ROR_like"/>
    <property type="match status" value="1"/>
</dbReference>
<dbReference type="SUPFAM" id="SSF57440">
    <property type="entry name" value="Kringle-like"/>
    <property type="match status" value="1"/>
</dbReference>
<dbReference type="OrthoDB" id="10005095at2759"/>
<dbReference type="Pfam" id="PF07714">
    <property type="entry name" value="PK_Tyr_Ser-Thr"/>
    <property type="match status" value="2"/>
</dbReference>
<feature type="compositionally biased region" description="Low complexity" evidence="13">
    <location>
        <begin position="290"/>
        <end position="299"/>
    </location>
</feature>
<dbReference type="CDD" id="cd00108">
    <property type="entry name" value="KR"/>
    <property type="match status" value="1"/>
</dbReference>
<dbReference type="InterPro" id="IPR041775">
    <property type="entry name" value="Ror-like_CRD"/>
</dbReference>
<feature type="transmembrane region" description="Helical" evidence="14">
    <location>
        <begin position="560"/>
        <end position="584"/>
    </location>
</feature>
<dbReference type="PROSITE" id="PS00107">
    <property type="entry name" value="PROTEIN_KINASE_ATP"/>
    <property type="match status" value="2"/>
</dbReference>
<keyword evidence="4 14" id="KW-0812">Transmembrane</keyword>
<evidence type="ECO:0000313" key="15">
    <source>
        <dbReference type="EMBL" id="CAD7226953.1"/>
    </source>
</evidence>
<dbReference type="GO" id="GO:0043235">
    <property type="term" value="C:receptor complex"/>
    <property type="evidence" value="ECO:0007669"/>
    <property type="project" value="TreeGrafter"/>
</dbReference>
<dbReference type="GO" id="GO:0005524">
    <property type="term" value="F:ATP binding"/>
    <property type="evidence" value="ECO:0007669"/>
    <property type="project" value="UniProtKB-UniRule"/>
</dbReference>
<evidence type="ECO:0000256" key="2">
    <source>
        <dbReference type="ARBA" id="ARBA00022553"/>
    </source>
</evidence>
<dbReference type="PROSITE" id="PS00021">
    <property type="entry name" value="KRINGLE_1"/>
    <property type="match status" value="1"/>
</dbReference>
<dbReference type="InterPro" id="IPR007110">
    <property type="entry name" value="Ig-like_dom"/>
</dbReference>
<dbReference type="InterPro" id="IPR001245">
    <property type="entry name" value="Ser-Thr/Tyr_kinase_cat_dom"/>
</dbReference>
<evidence type="ECO:0000256" key="10">
    <source>
        <dbReference type="ARBA" id="ARBA00023180"/>
    </source>
</evidence>
<comment type="subcellular location">
    <subcellularLocation>
        <location evidence="1">Membrane</location>
        <topology evidence="1">Single-pass type I membrane protein</topology>
    </subcellularLocation>
</comment>
<dbReference type="Gene3D" id="3.30.200.20">
    <property type="entry name" value="Phosphorylase Kinase, domain 1"/>
    <property type="match status" value="2"/>
</dbReference>
<name>A0A7R8ZNZ0_9CRUS</name>
<evidence type="ECO:0000256" key="11">
    <source>
        <dbReference type="PROSITE-ProRule" id="PRU00121"/>
    </source>
</evidence>
<keyword evidence="10" id="KW-0325">Glycoprotein</keyword>
<keyword evidence="5 12" id="KW-0547">Nucleotide-binding</keyword>
<comment type="caution">
    <text evidence="11">Lacks conserved residue(s) required for the propagation of feature annotation.</text>
</comment>
<dbReference type="Gene3D" id="2.40.20.10">
    <property type="entry name" value="Plasminogen Kringle 4"/>
    <property type="match status" value="1"/>
</dbReference>
<dbReference type="PROSITE" id="PS50011">
    <property type="entry name" value="PROTEIN_KINASE_DOM"/>
    <property type="match status" value="1"/>
</dbReference>
<dbReference type="SMART" id="SM00130">
    <property type="entry name" value="KR"/>
    <property type="match status" value="1"/>
</dbReference>
<dbReference type="InterPro" id="IPR036179">
    <property type="entry name" value="Ig-like_dom_sf"/>
</dbReference>
<proteinExistence type="predicted"/>
<keyword evidence="7 14" id="KW-1133">Transmembrane helix</keyword>
<evidence type="ECO:0000256" key="5">
    <source>
        <dbReference type="ARBA" id="ARBA00022741"/>
    </source>
</evidence>
<dbReference type="PROSITE" id="PS50835">
    <property type="entry name" value="IG_LIKE"/>
    <property type="match status" value="1"/>
</dbReference>
<evidence type="ECO:0000256" key="1">
    <source>
        <dbReference type="ARBA" id="ARBA00004479"/>
    </source>
</evidence>
<dbReference type="SUPFAM" id="SSF48726">
    <property type="entry name" value="Immunoglobulin"/>
    <property type="match status" value="1"/>
</dbReference>
<feature type="region of interest" description="Disordered" evidence="13">
    <location>
        <begin position="640"/>
        <end position="660"/>
    </location>
</feature>
<dbReference type="GO" id="GO:0017147">
    <property type="term" value="F:Wnt-protein binding"/>
    <property type="evidence" value="ECO:0007669"/>
    <property type="project" value="TreeGrafter"/>
</dbReference>
<evidence type="ECO:0000256" key="6">
    <source>
        <dbReference type="ARBA" id="ARBA00022840"/>
    </source>
</evidence>
<dbReference type="Gene3D" id="2.60.40.10">
    <property type="entry name" value="Immunoglobulins"/>
    <property type="match status" value="1"/>
</dbReference>
<dbReference type="InterPro" id="IPR013783">
    <property type="entry name" value="Ig-like_fold"/>
</dbReference>
<dbReference type="GO" id="GO:0004714">
    <property type="term" value="F:transmembrane receptor protein tyrosine kinase activity"/>
    <property type="evidence" value="ECO:0007669"/>
    <property type="project" value="TreeGrafter"/>
</dbReference>